<reference evidence="1 2" key="1">
    <citation type="submission" date="2021-06" db="EMBL/GenBank/DDBJ databases">
        <authorList>
            <person name="Palmer J.M."/>
        </authorList>
    </citation>
    <scope>NUCLEOTIDE SEQUENCE [LARGE SCALE GENOMIC DNA]</scope>
    <source>
        <strain evidence="1 2">AS_MEX2019</strain>
        <tissue evidence="1">Muscle</tissue>
    </source>
</reference>
<sequence>MCRLVLRQLHSQITAMKSKQMGITSFSPHSVVPGVMTPPPTPRRVMVTMTTAYSCFFFHHVKLGKRRPEVSINIFNSTSILNYDTSKRFKISFDFLLKFKYGSGLRNSPASTGFSLDEQGNIEDPTNTAAVMENTYQLGPSKQFPVSAVSDILKEETNNNLQEVKYEAQRCRELTLTLCE</sequence>
<accession>A0ABV0Z5H0</accession>
<name>A0ABV0Z5H0_9TELE</name>
<comment type="caution">
    <text evidence="1">The sequence shown here is derived from an EMBL/GenBank/DDBJ whole genome shotgun (WGS) entry which is preliminary data.</text>
</comment>
<protein>
    <submittedName>
        <fullName evidence="1">Uncharacterized protein</fullName>
    </submittedName>
</protein>
<gene>
    <name evidence="1" type="ORF">AMECASPLE_032929</name>
</gene>
<evidence type="ECO:0000313" key="1">
    <source>
        <dbReference type="EMBL" id="MEQ2301144.1"/>
    </source>
</evidence>
<dbReference type="Proteomes" id="UP001469553">
    <property type="component" value="Unassembled WGS sequence"/>
</dbReference>
<dbReference type="EMBL" id="JAHRIP010051384">
    <property type="protein sequence ID" value="MEQ2301144.1"/>
    <property type="molecule type" value="Genomic_DNA"/>
</dbReference>
<keyword evidence="2" id="KW-1185">Reference proteome</keyword>
<feature type="non-terminal residue" evidence="1">
    <location>
        <position position="180"/>
    </location>
</feature>
<proteinExistence type="predicted"/>
<organism evidence="1 2">
    <name type="scientific">Ameca splendens</name>
    <dbReference type="NCBI Taxonomy" id="208324"/>
    <lineage>
        <taxon>Eukaryota</taxon>
        <taxon>Metazoa</taxon>
        <taxon>Chordata</taxon>
        <taxon>Craniata</taxon>
        <taxon>Vertebrata</taxon>
        <taxon>Euteleostomi</taxon>
        <taxon>Actinopterygii</taxon>
        <taxon>Neopterygii</taxon>
        <taxon>Teleostei</taxon>
        <taxon>Neoteleostei</taxon>
        <taxon>Acanthomorphata</taxon>
        <taxon>Ovalentaria</taxon>
        <taxon>Atherinomorphae</taxon>
        <taxon>Cyprinodontiformes</taxon>
        <taxon>Goodeidae</taxon>
        <taxon>Ameca</taxon>
    </lineage>
</organism>
<evidence type="ECO:0000313" key="2">
    <source>
        <dbReference type="Proteomes" id="UP001469553"/>
    </source>
</evidence>